<dbReference type="SUPFAM" id="SSF56219">
    <property type="entry name" value="DNase I-like"/>
    <property type="match status" value="1"/>
</dbReference>
<evidence type="ECO:0000313" key="2">
    <source>
        <dbReference type="EMBL" id="RDV01508.1"/>
    </source>
</evidence>
<feature type="domain" description="Endonuclease/exonuclease/phosphatase" evidence="1">
    <location>
        <begin position="8"/>
        <end position="231"/>
    </location>
</feature>
<sequence>MAKLFSVASWNVEHFKGDGPDSARVDRVVAFLAEQKPDIFGMFEVEGKTVFETLMQRMPNYTFQITEGQQTQEILIGVKRTMTSLITQRTEYKSGTTHMRPGQLVSFMVGQEKYAVLFLHLASGVDPRGMGLRDDMVMRAIDFKKTLDKQAAPGERANYIFLGDLNSMGLEYPGHNIPSTDELNKWDKETKKAKYKMRRLPKTHANSWSNGSTSSIPDSALDHVFAADHLTFKTFAAADGSQAEVAVRGWTDATTPAAKDKWIKDHSDHSLLYFEVHG</sequence>
<dbReference type="AlphaFoldDB" id="A0A371B1S4"/>
<evidence type="ECO:0000259" key="1">
    <source>
        <dbReference type="Pfam" id="PF03372"/>
    </source>
</evidence>
<keyword evidence="3" id="KW-1185">Reference proteome</keyword>
<dbReference type="RefSeq" id="WP_115550287.1">
    <property type="nucleotide sequence ID" value="NZ_QRGP01000003.1"/>
</dbReference>
<accession>A0A371B1S4</accession>
<dbReference type="Proteomes" id="UP000263833">
    <property type="component" value="Unassembled WGS sequence"/>
</dbReference>
<gene>
    <name evidence="2" type="ORF">DXH95_14540</name>
</gene>
<dbReference type="EMBL" id="QRGP01000003">
    <property type="protein sequence ID" value="RDV01508.1"/>
    <property type="molecule type" value="Genomic_DNA"/>
</dbReference>
<name>A0A371B1S4_9SPHN</name>
<comment type="caution">
    <text evidence="2">The sequence shown here is derived from an EMBL/GenBank/DDBJ whole genome shotgun (WGS) entry which is preliminary data.</text>
</comment>
<reference evidence="3" key="1">
    <citation type="submission" date="2018-08" db="EMBL/GenBank/DDBJ databases">
        <authorList>
            <person name="Kim S.-J."/>
            <person name="Jung G.-Y."/>
        </authorList>
    </citation>
    <scope>NUCLEOTIDE SEQUENCE [LARGE SCALE GENOMIC DNA]</scope>
    <source>
        <strain evidence="3">GY_G</strain>
    </source>
</reference>
<dbReference type="Pfam" id="PF03372">
    <property type="entry name" value="Exo_endo_phos"/>
    <property type="match status" value="1"/>
</dbReference>
<dbReference type="GO" id="GO:0003824">
    <property type="term" value="F:catalytic activity"/>
    <property type="evidence" value="ECO:0007669"/>
    <property type="project" value="InterPro"/>
</dbReference>
<dbReference type="OrthoDB" id="6396729at2"/>
<dbReference type="Gene3D" id="3.60.10.10">
    <property type="entry name" value="Endonuclease/exonuclease/phosphatase"/>
    <property type="match status" value="1"/>
</dbReference>
<organism evidence="2 3">
    <name type="scientific">Sphingorhabdus pulchriflava</name>
    <dbReference type="NCBI Taxonomy" id="2292257"/>
    <lineage>
        <taxon>Bacteria</taxon>
        <taxon>Pseudomonadati</taxon>
        <taxon>Pseudomonadota</taxon>
        <taxon>Alphaproteobacteria</taxon>
        <taxon>Sphingomonadales</taxon>
        <taxon>Sphingomonadaceae</taxon>
        <taxon>Sphingorhabdus</taxon>
    </lineage>
</organism>
<protein>
    <recommendedName>
        <fullName evidence="1">Endonuclease/exonuclease/phosphatase domain-containing protein</fullName>
    </recommendedName>
</protein>
<dbReference type="InterPro" id="IPR005135">
    <property type="entry name" value="Endo/exonuclease/phosphatase"/>
</dbReference>
<evidence type="ECO:0000313" key="3">
    <source>
        <dbReference type="Proteomes" id="UP000263833"/>
    </source>
</evidence>
<dbReference type="InterPro" id="IPR036691">
    <property type="entry name" value="Endo/exonu/phosph_ase_sf"/>
</dbReference>
<proteinExistence type="predicted"/>